<gene>
    <name evidence="9" type="ORF">G6F64_003858</name>
</gene>
<dbReference type="GO" id="GO:0004340">
    <property type="term" value="F:glucokinase activity"/>
    <property type="evidence" value="ECO:0007669"/>
    <property type="project" value="TreeGrafter"/>
</dbReference>
<dbReference type="Proteomes" id="UP000716291">
    <property type="component" value="Unassembled WGS sequence"/>
</dbReference>
<evidence type="ECO:0000259" key="7">
    <source>
        <dbReference type="Pfam" id="PF00349"/>
    </source>
</evidence>
<keyword evidence="10" id="KW-1185">Reference proteome</keyword>
<dbReference type="GO" id="GO:0006096">
    <property type="term" value="P:glycolytic process"/>
    <property type="evidence" value="ECO:0007669"/>
    <property type="project" value="UniProtKB-KW"/>
</dbReference>
<dbReference type="GO" id="GO:0005739">
    <property type="term" value="C:mitochondrion"/>
    <property type="evidence" value="ECO:0007669"/>
    <property type="project" value="TreeGrafter"/>
</dbReference>
<keyword evidence="6" id="KW-0324">Glycolysis</keyword>
<dbReference type="Pfam" id="PF03727">
    <property type="entry name" value="Hexokinase_2"/>
    <property type="match status" value="1"/>
</dbReference>
<dbReference type="Pfam" id="PF00349">
    <property type="entry name" value="Hexokinase_1"/>
    <property type="match status" value="1"/>
</dbReference>
<dbReference type="InterPro" id="IPR001312">
    <property type="entry name" value="Hexokinase"/>
</dbReference>
<dbReference type="PANTHER" id="PTHR19443">
    <property type="entry name" value="HEXOKINASE"/>
    <property type="match status" value="1"/>
</dbReference>
<protein>
    <recommendedName>
        <fullName evidence="6">Phosphotransferase</fullName>
        <ecNumber evidence="6">2.7.1.-</ecNumber>
    </recommendedName>
</protein>
<dbReference type="PANTHER" id="PTHR19443:SF30">
    <property type="entry name" value="GLUCOKINASE-1-RELATED"/>
    <property type="match status" value="1"/>
</dbReference>
<dbReference type="GO" id="GO:0008865">
    <property type="term" value="F:fructokinase activity"/>
    <property type="evidence" value="ECO:0007669"/>
    <property type="project" value="TreeGrafter"/>
</dbReference>
<name>A0A9P6XE74_RHIOR</name>
<dbReference type="GO" id="GO:0005829">
    <property type="term" value="C:cytosol"/>
    <property type="evidence" value="ECO:0007669"/>
    <property type="project" value="TreeGrafter"/>
</dbReference>
<reference evidence="9" key="1">
    <citation type="journal article" date="2020" name="Microb. Genom.">
        <title>Genetic diversity of clinical and environmental Mucorales isolates obtained from an investigation of mucormycosis cases among solid organ transplant recipients.</title>
        <authorList>
            <person name="Nguyen M.H."/>
            <person name="Kaul D."/>
            <person name="Muto C."/>
            <person name="Cheng S.J."/>
            <person name="Richter R.A."/>
            <person name="Bruno V.M."/>
            <person name="Liu G."/>
            <person name="Beyhan S."/>
            <person name="Sundermann A.J."/>
            <person name="Mounaud S."/>
            <person name="Pasculle A.W."/>
            <person name="Nierman W.C."/>
            <person name="Driscoll E."/>
            <person name="Cumbie R."/>
            <person name="Clancy C.J."/>
            <person name="Dupont C.L."/>
        </authorList>
    </citation>
    <scope>NUCLEOTIDE SEQUENCE</scope>
    <source>
        <strain evidence="9">GL11</strain>
    </source>
</reference>
<dbReference type="AlphaFoldDB" id="A0A9P6XE74"/>
<dbReference type="EMBL" id="JAANQT010000396">
    <property type="protein sequence ID" value="KAG1311362.1"/>
    <property type="molecule type" value="Genomic_DNA"/>
</dbReference>
<dbReference type="Gene3D" id="1.10.287.1250">
    <property type="match status" value="1"/>
</dbReference>
<dbReference type="Gene3D" id="3.30.420.40">
    <property type="match status" value="1"/>
</dbReference>
<dbReference type="GO" id="GO:0005536">
    <property type="term" value="F:D-glucose binding"/>
    <property type="evidence" value="ECO:0007669"/>
    <property type="project" value="InterPro"/>
</dbReference>
<dbReference type="PROSITE" id="PS51748">
    <property type="entry name" value="HEXOKINASE_2"/>
    <property type="match status" value="1"/>
</dbReference>
<feature type="domain" description="Hexokinase C-terminal" evidence="8">
    <location>
        <begin position="222"/>
        <end position="441"/>
    </location>
</feature>
<feature type="domain" description="Hexokinase N-terminal" evidence="7">
    <location>
        <begin position="17"/>
        <end position="211"/>
    </location>
</feature>
<comment type="similarity">
    <text evidence="1 6">Belongs to the hexokinase family.</text>
</comment>
<accession>A0A9P6XE74</accession>
<keyword evidence="2 6" id="KW-0808">Transferase</keyword>
<sequence length="447" mass="50351">MVSTNYTTTEEDKETAIKELERLFDLNADQLKKIAQLLQNEMKIGLNKNDEDYTNIPMLPSWITRRPTGQELGEYLGLDLSRSHIRVYLVTLHGHGRISTRQMKYTVKQSLKKGSINKLVDFMAECVDNFLNFINKTRCTLFLGLCISFPLHQTAINNAYVLRWTKDFEITGAYNKNIVELLQTSFRRREIPVVVKAAVNGAPGCLLAHGYRSLDALLACTASDIGKLGKEKEEGEMIINTEWGSFGDGRPEIIPHTFYDVRVNRQSVNSGAQMYEKMVAGLYLGEIVRLVIVDFIDRRLLFDSQYSAEMNKPYNFESSYVSAIDRDETSDLDDTKHLLEQVMNISSTTITDRRIVKRICVLVGKRAARLIAAGMSAIINKRSVLEVGLSISVEGTVYEHYSNFPDHVTNALRELYGDYVDRINIGITRDCNGVGAALAAMIASTSE</sequence>
<evidence type="ECO:0000256" key="6">
    <source>
        <dbReference type="RuleBase" id="RU362007"/>
    </source>
</evidence>
<evidence type="ECO:0000256" key="2">
    <source>
        <dbReference type="ARBA" id="ARBA00022679"/>
    </source>
</evidence>
<evidence type="ECO:0000256" key="1">
    <source>
        <dbReference type="ARBA" id="ARBA00009225"/>
    </source>
</evidence>
<evidence type="ECO:0000313" key="9">
    <source>
        <dbReference type="EMBL" id="KAG1311362.1"/>
    </source>
</evidence>
<dbReference type="PRINTS" id="PR00475">
    <property type="entry name" value="HEXOKINASE"/>
</dbReference>
<keyword evidence="3 6" id="KW-0547">Nucleotide-binding</keyword>
<dbReference type="InterPro" id="IPR022673">
    <property type="entry name" value="Hexokinase_C"/>
</dbReference>
<comment type="caution">
    <text evidence="9">The sequence shown here is derived from an EMBL/GenBank/DDBJ whole genome shotgun (WGS) entry which is preliminary data.</text>
</comment>
<dbReference type="GO" id="GO:0006006">
    <property type="term" value="P:glucose metabolic process"/>
    <property type="evidence" value="ECO:0007669"/>
    <property type="project" value="TreeGrafter"/>
</dbReference>
<dbReference type="GO" id="GO:0005524">
    <property type="term" value="F:ATP binding"/>
    <property type="evidence" value="ECO:0007669"/>
    <property type="project" value="UniProtKB-UniRule"/>
</dbReference>
<dbReference type="InterPro" id="IPR022672">
    <property type="entry name" value="Hexokinase_N"/>
</dbReference>
<keyword evidence="5 6" id="KW-0067">ATP-binding</keyword>
<dbReference type="GO" id="GO:0001678">
    <property type="term" value="P:intracellular glucose homeostasis"/>
    <property type="evidence" value="ECO:0007669"/>
    <property type="project" value="InterPro"/>
</dbReference>
<keyword evidence="4 6" id="KW-0418">Kinase</keyword>
<dbReference type="Gene3D" id="3.40.367.20">
    <property type="match status" value="1"/>
</dbReference>
<evidence type="ECO:0000256" key="5">
    <source>
        <dbReference type="ARBA" id="ARBA00022840"/>
    </source>
</evidence>
<proteinExistence type="inferred from homology"/>
<dbReference type="OrthoDB" id="419537at2759"/>
<evidence type="ECO:0000259" key="8">
    <source>
        <dbReference type="Pfam" id="PF03727"/>
    </source>
</evidence>
<evidence type="ECO:0000313" key="10">
    <source>
        <dbReference type="Proteomes" id="UP000716291"/>
    </source>
</evidence>
<dbReference type="EC" id="2.7.1.-" evidence="6"/>
<evidence type="ECO:0000256" key="4">
    <source>
        <dbReference type="ARBA" id="ARBA00022777"/>
    </source>
</evidence>
<dbReference type="SUPFAM" id="SSF53067">
    <property type="entry name" value="Actin-like ATPase domain"/>
    <property type="match status" value="2"/>
</dbReference>
<evidence type="ECO:0000256" key="3">
    <source>
        <dbReference type="ARBA" id="ARBA00022741"/>
    </source>
</evidence>
<organism evidence="9 10">
    <name type="scientific">Rhizopus oryzae</name>
    <name type="common">Mucormycosis agent</name>
    <name type="synonym">Rhizopus arrhizus var. delemar</name>
    <dbReference type="NCBI Taxonomy" id="64495"/>
    <lineage>
        <taxon>Eukaryota</taxon>
        <taxon>Fungi</taxon>
        <taxon>Fungi incertae sedis</taxon>
        <taxon>Mucoromycota</taxon>
        <taxon>Mucoromycotina</taxon>
        <taxon>Mucoromycetes</taxon>
        <taxon>Mucorales</taxon>
        <taxon>Mucorineae</taxon>
        <taxon>Rhizopodaceae</taxon>
        <taxon>Rhizopus</taxon>
    </lineage>
</organism>
<dbReference type="InterPro" id="IPR043129">
    <property type="entry name" value="ATPase_NBD"/>
</dbReference>